<keyword evidence="4" id="KW-1185">Reference proteome</keyword>
<reference evidence="3" key="3">
    <citation type="journal article" date="2017" name="Nature">
        <title>Genome sequence of the progenitor of the wheat D genome Aegilops tauschii.</title>
        <authorList>
            <person name="Luo M.C."/>
            <person name="Gu Y.Q."/>
            <person name="Puiu D."/>
            <person name="Wang H."/>
            <person name="Twardziok S.O."/>
            <person name="Deal K.R."/>
            <person name="Huo N."/>
            <person name="Zhu T."/>
            <person name="Wang L."/>
            <person name="Wang Y."/>
            <person name="McGuire P.E."/>
            <person name="Liu S."/>
            <person name="Long H."/>
            <person name="Ramasamy R.K."/>
            <person name="Rodriguez J.C."/>
            <person name="Van S.L."/>
            <person name="Yuan L."/>
            <person name="Wang Z."/>
            <person name="Xia Z."/>
            <person name="Xiao L."/>
            <person name="Anderson O.D."/>
            <person name="Ouyang S."/>
            <person name="Liang Y."/>
            <person name="Zimin A.V."/>
            <person name="Pertea G."/>
            <person name="Qi P."/>
            <person name="Bennetzen J.L."/>
            <person name="Dai X."/>
            <person name="Dawson M.W."/>
            <person name="Muller H.G."/>
            <person name="Kugler K."/>
            <person name="Rivarola-Duarte L."/>
            <person name="Spannagl M."/>
            <person name="Mayer K.F.X."/>
            <person name="Lu F.H."/>
            <person name="Bevan M.W."/>
            <person name="Leroy P."/>
            <person name="Li P."/>
            <person name="You F.M."/>
            <person name="Sun Q."/>
            <person name="Liu Z."/>
            <person name="Lyons E."/>
            <person name="Wicker T."/>
            <person name="Salzberg S.L."/>
            <person name="Devos K.M."/>
            <person name="Dvorak J."/>
        </authorList>
    </citation>
    <scope>NUCLEOTIDE SEQUENCE [LARGE SCALE GENOMIC DNA]</scope>
    <source>
        <strain evidence="3">cv. AL8/78</strain>
    </source>
</reference>
<sequence length="186" mass="19948">MANGDRLAGAPSPPPMPPPMPPSLSRPPNRPPSENHLAISVPLLSLAGSGADADVPLARWLRRLEAFLAVSGLSASTPLGVAFAASALAVVGVALPAVAVSLSPCRKHERVCDDFEVEMFEVCVMMSQAAAAAVAVACVSRKMSMYGLRKFLFVDPELGMRIRFQKEYVVRIQVLSRRAQFWPILP</sequence>
<evidence type="ECO:0000256" key="1">
    <source>
        <dbReference type="SAM" id="MobiDB-lite"/>
    </source>
</evidence>
<reference evidence="4" key="1">
    <citation type="journal article" date="2014" name="Science">
        <title>Ancient hybridizations among the ancestral genomes of bread wheat.</title>
        <authorList>
            <consortium name="International Wheat Genome Sequencing Consortium,"/>
            <person name="Marcussen T."/>
            <person name="Sandve S.R."/>
            <person name="Heier L."/>
            <person name="Spannagl M."/>
            <person name="Pfeifer M."/>
            <person name="Jakobsen K.S."/>
            <person name="Wulff B.B."/>
            <person name="Steuernagel B."/>
            <person name="Mayer K.F."/>
            <person name="Olsen O.A."/>
        </authorList>
    </citation>
    <scope>NUCLEOTIDE SEQUENCE [LARGE SCALE GENOMIC DNA]</scope>
    <source>
        <strain evidence="4">cv. AL8/78</strain>
    </source>
</reference>
<dbReference type="InterPro" id="IPR021924">
    <property type="entry name" value="DUF3537"/>
</dbReference>
<dbReference type="EnsemblPlants" id="AET7Gv20776200.6">
    <property type="protein sequence ID" value="AET7Gv20776200.6"/>
    <property type="gene ID" value="AET7Gv20776200"/>
</dbReference>
<dbReference type="Pfam" id="PF12056">
    <property type="entry name" value="DUF3537"/>
    <property type="match status" value="1"/>
</dbReference>
<keyword evidence="2" id="KW-1133">Transmembrane helix</keyword>
<evidence type="ECO:0000256" key="2">
    <source>
        <dbReference type="SAM" id="Phobius"/>
    </source>
</evidence>
<accession>A0A453S082</accession>
<dbReference type="PANTHER" id="PTHR31963:SF2">
    <property type="entry name" value="ZINC FINGER CONSTANS-LIKE PROTEIN (DUF3537)"/>
    <property type="match status" value="1"/>
</dbReference>
<protein>
    <submittedName>
        <fullName evidence="3">Uncharacterized protein</fullName>
    </submittedName>
</protein>
<dbReference type="AlphaFoldDB" id="A0A453S082"/>
<organism evidence="3 4">
    <name type="scientific">Aegilops tauschii subsp. strangulata</name>
    <name type="common">Goatgrass</name>
    <dbReference type="NCBI Taxonomy" id="200361"/>
    <lineage>
        <taxon>Eukaryota</taxon>
        <taxon>Viridiplantae</taxon>
        <taxon>Streptophyta</taxon>
        <taxon>Embryophyta</taxon>
        <taxon>Tracheophyta</taxon>
        <taxon>Spermatophyta</taxon>
        <taxon>Magnoliopsida</taxon>
        <taxon>Liliopsida</taxon>
        <taxon>Poales</taxon>
        <taxon>Poaceae</taxon>
        <taxon>BOP clade</taxon>
        <taxon>Pooideae</taxon>
        <taxon>Triticodae</taxon>
        <taxon>Triticeae</taxon>
        <taxon>Triticinae</taxon>
        <taxon>Aegilops</taxon>
    </lineage>
</organism>
<keyword evidence="2" id="KW-0812">Transmembrane</keyword>
<keyword evidence="2" id="KW-0472">Membrane</keyword>
<evidence type="ECO:0000313" key="4">
    <source>
        <dbReference type="Proteomes" id="UP000015105"/>
    </source>
</evidence>
<dbReference type="Gramene" id="AET7Gv20776200.6">
    <property type="protein sequence ID" value="AET7Gv20776200.6"/>
    <property type="gene ID" value="AET7Gv20776200"/>
</dbReference>
<evidence type="ECO:0000313" key="3">
    <source>
        <dbReference type="EnsemblPlants" id="AET7Gv20776200.6"/>
    </source>
</evidence>
<feature type="transmembrane region" description="Helical" evidence="2">
    <location>
        <begin position="119"/>
        <end position="140"/>
    </location>
</feature>
<feature type="transmembrane region" description="Helical" evidence="2">
    <location>
        <begin position="66"/>
        <end position="99"/>
    </location>
</feature>
<dbReference type="Proteomes" id="UP000015105">
    <property type="component" value="Chromosome 7D"/>
</dbReference>
<feature type="compositionally biased region" description="Pro residues" evidence="1">
    <location>
        <begin position="11"/>
        <end position="31"/>
    </location>
</feature>
<reference evidence="3" key="5">
    <citation type="journal article" date="2021" name="G3 (Bethesda)">
        <title>Aegilops tauschii genome assembly Aet v5.0 features greater sequence contiguity and improved annotation.</title>
        <authorList>
            <person name="Wang L."/>
            <person name="Zhu T."/>
            <person name="Rodriguez J.C."/>
            <person name="Deal K.R."/>
            <person name="Dubcovsky J."/>
            <person name="McGuire P.E."/>
            <person name="Lux T."/>
            <person name="Spannagl M."/>
            <person name="Mayer K.F.X."/>
            <person name="Baldrich P."/>
            <person name="Meyers B.C."/>
            <person name="Huo N."/>
            <person name="Gu Y.Q."/>
            <person name="Zhou H."/>
            <person name="Devos K.M."/>
            <person name="Bennetzen J.L."/>
            <person name="Unver T."/>
            <person name="Budak H."/>
            <person name="Gulick P.J."/>
            <person name="Galiba G."/>
            <person name="Kalapos B."/>
            <person name="Nelson D.R."/>
            <person name="Li P."/>
            <person name="You F.M."/>
            <person name="Luo M.C."/>
            <person name="Dvorak J."/>
        </authorList>
    </citation>
    <scope>NUCLEOTIDE SEQUENCE [LARGE SCALE GENOMIC DNA]</scope>
    <source>
        <strain evidence="3">cv. AL8/78</strain>
    </source>
</reference>
<dbReference type="PANTHER" id="PTHR31963">
    <property type="entry name" value="RAS GUANINE NUCLEOTIDE EXCHANGE FACTOR K"/>
    <property type="match status" value="1"/>
</dbReference>
<proteinExistence type="predicted"/>
<feature type="region of interest" description="Disordered" evidence="1">
    <location>
        <begin position="1"/>
        <end position="32"/>
    </location>
</feature>
<reference evidence="3" key="4">
    <citation type="submission" date="2019-03" db="UniProtKB">
        <authorList>
            <consortium name="EnsemblPlants"/>
        </authorList>
    </citation>
    <scope>IDENTIFICATION</scope>
</reference>
<reference evidence="4" key="2">
    <citation type="journal article" date="2017" name="Nat. Plants">
        <title>The Aegilops tauschii genome reveals multiple impacts of transposons.</title>
        <authorList>
            <person name="Zhao G."/>
            <person name="Zou C."/>
            <person name="Li K."/>
            <person name="Wang K."/>
            <person name="Li T."/>
            <person name="Gao L."/>
            <person name="Zhang X."/>
            <person name="Wang H."/>
            <person name="Yang Z."/>
            <person name="Liu X."/>
            <person name="Jiang W."/>
            <person name="Mao L."/>
            <person name="Kong X."/>
            <person name="Jiao Y."/>
            <person name="Jia J."/>
        </authorList>
    </citation>
    <scope>NUCLEOTIDE SEQUENCE [LARGE SCALE GENOMIC DNA]</scope>
    <source>
        <strain evidence="4">cv. AL8/78</strain>
    </source>
</reference>
<name>A0A453S082_AEGTS</name>